<accession>A0A846Z0E2</accession>
<sequence length="112" mass="11993">MTTAEERLIADRDGTLKLMAALSRDWDGVVEASAQTGVDDEHDPEGATIAFERARIEASLSRARSQLADIEDALRRLRDGTYGTCERCGGPVGADRLDARPAARTCITCAAA</sequence>
<dbReference type="Pfam" id="PF01258">
    <property type="entry name" value="zf-dskA_traR"/>
    <property type="match status" value="1"/>
</dbReference>
<feature type="domain" description="Zinc finger DksA/TraR C4-type" evidence="6">
    <location>
        <begin position="80"/>
        <end position="111"/>
    </location>
</feature>
<keyword evidence="8" id="KW-1185">Reference proteome</keyword>
<keyword evidence="5" id="KW-0175">Coiled coil</keyword>
<dbReference type="PANTHER" id="PTHR33823:SF4">
    <property type="entry name" value="GENERAL STRESS PROTEIN 16O"/>
    <property type="match status" value="1"/>
</dbReference>
<dbReference type="PROSITE" id="PS51128">
    <property type="entry name" value="ZF_DKSA_2"/>
    <property type="match status" value="1"/>
</dbReference>
<dbReference type="RefSeq" id="WP_067632927.1">
    <property type="nucleotide sequence ID" value="NZ_JAAXPI010000008.1"/>
</dbReference>
<dbReference type="EMBL" id="JAAXPI010000008">
    <property type="protein sequence ID" value="NKZ03853.1"/>
    <property type="molecule type" value="Genomic_DNA"/>
</dbReference>
<dbReference type="InterPro" id="IPR037187">
    <property type="entry name" value="DnaK_N"/>
</dbReference>
<keyword evidence="2" id="KW-0863">Zinc-finger</keyword>
<evidence type="ECO:0000256" key="1">
    <source>
        <dbReference type="ARBA" id="ARBA00022723"/>
    </source>
</evidence>
<organism evidence="7 8">
    <name type="scientific">Actinomadura latina</name>
    <dbReference type="NCBI Taxonomy" id="163603"/>
    <lineage>
        <taxon>Bacteria</taxon>
        <taxon>Bacillati</taxon>
        <taxon>Actinomycetota</taxon>
        <taxon>Actinomycetes</taxon>
        <taxon>Streptosporangiales</taxon>
        <taxon>Thermomonosporaceae</taxon>
        <taxon>Actinomadura</taxon>
    </lineage>
</organism>
<reference evidence="7 8" key="1">
    <citation type="submission" date="2020-04" db="EMBL/GenBank/DDBJ databases">
        <title>MicrobeNet Type strains.</title>
        <authorList>
            <person name="Nicholson A.C."/>
        </authorList>
    </citation>
    <scope>NUCLEOTIDE SEQUENCE [LARGE SCALE GENOMIC DNA]</scope>
    <source>
        <strain evidence="7 8">ATCC BAA-277</strain>
    </source>
</reference>
<proteinExistence type="predicted"/>
<dbReference type="AlphaFoldDB" id="A0A846Z0E2"/>
<evidence type="ECO:0000313" key="7">
    <source>
        <dbReference type="EMBL" id="NKZ03853.1"/>
    </source>
</evidence>
<evidence type="ECO:0000313" key="8">
    <source>
        <dbReference type="Proteomes" id="UP000579250"/>
    </source>
</evidence>
<name>A0A846Z0E2_9ACTN</name>
<dbReference type="SUPFAM" id="SSF109635">
    <property type="entry name" value="DnaK suppressor protein DksA, alpha-hairpin domain"/>
    <property type="match status" value="1"/>
</dbReference>
<evidence type="ECO:0000256" key="2">
    <source>
        <dbReference type="ARBA" id="ARBA00022771"/>
    </source>
</evidence>
<dbReference type="Gene3D" id="1.20.120.910">
    <property type="entry name" value="DksA, coiled-coil domain"/>
    <property type="match status" value="1"/>
</dbReference>
<comment type="caution">
    <text evidence="7">The sequence shown here is derived from an EMBL/GenBank/DDBJ whole genome shotgun (WGS) entry which is preliminary data.</text>
</comment>
<evidence type="ECO:0000259" key="6">
    <source>
        <dbReference type="Pfam" id="PF01258"/>
    </source>
</evidence>
<feature type="coiled-coil region" evidence="5">
    <location>
        <begin position="53"/>
        <end position="80"/>
    </location>
</feature>
<dbReference type="Proteomes" id="UP000579250">
    <property type="component" value="Unassembled WGS sequence"/>
</dbReference>
<dbReference type="InterPro" id="IPR000962">
    <property type="entry name" value="Znf_DskA_TraR"/>
</dbReference>
<dbReference type="GO" id="GO:0008270">
    <property type="term" value="F:zinc ion binding"/>
    <property type="evidence" value="ECO:0007669"/>
    <property type="project" value="UniProtKB-KW"/>
</dbReference>
<keyword evidence="3" id="KW-0862">Zinc</keyword>
<protein>
    <submittedName>
        <fullName evidence="7">TraR/DksA family transcriptional regulator</fullName>
    </submittedName>
</protein>
<evidence type="ECO:0000256" key="5">
    <source>
        <dbReference type="SAM" id="Coils"/>
    </source>
</evidence>
<gene>
    <name evidence="7" type="ORF">HGB48_08850</name>
</gene>
<evidence type="ECO:0000256" key="4">
    <source>
        <dbReference type="PROSITE-ProRule" id="PRU00510"/>
    </source>
</evidence>
<evidence type="ECO:0000256" key="3">
    <source>
        <dbReference type="ARBA" id="ARBA00022833"/>
    </source>
</evidence>
<dbReference type="SUPFAM" id="SSF57716">
    <property type="entry name" value="Glucocorticoid receptor-like (DNA-binding domain)"/>
    <property type="match status" value="1"/>
</dbReference>
<keyword evidence="1" id="KW-0479">Metal-binding</keyword>
<dbReference type="PANTHER" id="PTHR33823">
    <property type="entry name" value="RNA POLYMERASE-BINDING TRANSCRIPTION FACTOR DKSA-RELATED"/>
    <property type="match status" value="1"/>
</dbReference>
<feature type="zinc finger region" description="dksA C4-type" evidence="4">
    <location>
        <begin position="85"/>
        <end position="109"/>
    </location>
</feature>